<dbReference type="InterPro" id="IPR026444">
    <property type="entry name" value="Secre_tail"/>
</dbReference>
<feature type="chain" id="PRO_5005185936" description="glucan endo-1,3-beta-D-glucosidase" evidence="9">
    <location>
        <begin position="25"/>
        <end position="2484"/>
    </location>
</feature>
<dbReference type="GO" id="GO:0052861">
    <property type="term" value="F:endo-1,3(4)-beta-glucanase activity"/>
    <property type="evidence" value="ECO:0007669"/>
    <property type="project" value="InterPro"/>
</dbReference>
<feature type="domain" description="Glycosyl hydrolase family 81 C-terminal" evidence="10">
    <location>
        <begin position="417"/>
        <end position="730"/>
    </location>
</feature>
<keyword evidence="12" id="KW-1185">Reference proteome</keyword>
<accession>A0A0G3WHP9</accession>
<keyword evidence="4" id="KW-0378">Hydrolase</keyword>
<keyword evidence="7" id="KW-0961">Cell wall biogenesis/degradation</keyword>
<keyword evidence="8" id="KW-0624">Polysaccharide degradation</keyword>
<dbReference type="PANTHER" id="PTHR31983:SF0">
    <property type="entry name" value="GLUCAN ENDO-1,3-BETA-D-GLUCOSIDASE 2"/>
    <property type="match status" value="1"/>
</dbReference>
<name>A0A0G3WHP9_9BACT</name>
<dbReference type="PANTHER" id="PTHR31983">
    <property type="entry name" value="ENDO-1,3(4)-BETA-GLUCANASE 1"/>
    <property type="match status" value="1"/>
</dbReference>
<evidence type="ECO:0000313" key="11">
    <source>
        <dbReference type="EMBL" id="AKL97422.1"/>
    </source>
</evidence>
<dbReference type="Proteomes" id="UP000035337">
    <property type="component" value="Chromosome"/>
</dbReference>
<evidence type="ECO:0000256" key="3">
    <source>
        <dbReference type="ARBA" id="ARBA00012780"/>
    </source>
</evidence>
<evidence type="ECO:0000256" key="9">
    <source>
        <dbReference type="SAM" id="SignalP"/>
    </source>
</evidence>
<dbReference type="InterPro" id="IPR005200">
    <property type="entry name" value="Endo-beta-glucanase"/>
</dbReference>
<dbReference type="GO" id="GO:0071555">
    <property type="term" value="P:cell wall organization"/>
    <property type="evidence" value="ECO:0007669"/>
    <property type="project" value="UniProtKB-KW"/>
</dbReference>
<evidence type="ECO:0000313" key="12">
    <source>
        <dbReference type="Proteomes" id="UP000035337"/>
    </source>
</evidence>
<protein>
    <recommendedName>
        <fullName evidence="3">glucan endo-1,3-beta-D-glucosidase</fullName>
        <ecNumber evidence="3">3.2.1.39</ecNumber>
    </recommendedName>
</protein>
<evidence type="ECO:0000256" key="4">
    <source>
        <dbReference type="ARBA" id="ARBA00022801"/>
    </source>
</evidence>
<evidence type="ECO:0000256" key="2">
    <source>
        <dbReference type="ARBA" id="ARBA00010730"/>
    </source>
</evidence>
<sequence>MKSFLKTFSLSFSVAIILCATAFSAPVKPTAGGLGVLGDWTNQNMPNPTLRMATQVDRAYPTNRWWGSMAVGNTATYNLLALQMSLGPLLINFNSGASGWQGVNGSGYLLGAANVGLRNSNEIESVMTTPNFIHVLGALGSNSETYIRESATKVQSYSDWGVTAVIQDQNDSSKKMTVTFAKGSPFVFNTFASGVMPQLRFGAQNPNYWTYGNDGIILSDGKNYYGIYCPPGTTFSRILSGFAMDINLPASATVESDRYVVIALLQVGGTEAQAKKVYDEYRQYAYNFITDTKVSWTQNSDSSVSTTFNYSLTSKRTGTGFISGQTVFALYPHQWRNLSLGSAATALTQAAEFTTIRGKLKIYKGSSFTTKYKFNGILPNLTYEIPQANLSKMNTYINNDKVYNPANPGGTSEDQSLNTYRRGKALAKAANLIPILHQHGDTAGRNAVINTLKAELELWYKGQSNRAFRYDAVWGGIIGYPNAFGSEIYNDHHFHYGYFIYASAILAMFDPDFASAAQYKAIVDLLVRDIYNNDRNNKSFPFLRNFDIYEGHSWATGKGFTDAGNDGIDQESISEAMNAWAAIYLWGVATNNQDWINLGMYGYTTESEASNEYYFDIHNETYPSNFTHRGGILYDSALKYFTHWNQNPTAQEVSGIWLLPLTPSMLYLGYDTSYARFYYNKMLSESNQNTNMWKDVWLRYKSLFNASEALQDWNTWSPAASAAEPGSSLSFSYHFINFFNQLGNVSTGYYAKDASGNNVPFTVMSNSSSTTFITYNNSNAYKTVDFYSNAGVKQGSVLVPPYTTVSAKNNFENLKYDSLRTFISSGSNYVLVDNKYSENVTLNNAALPSVDANKYYVLPLAFNVAATTAPVTVKFSGNIPATFLANQINLYKYNSSANLTAVNQTVAIEKDDNGAVSVVIQATLGQAGTYVVAIERAVKQLSGVIKTTDNVNVNVTMKIYDDIDKNVKTRNYTAGVYSTSTIQGAQYVLTPEASGYAFRPENYSVTGSSVETVQNFTAYRTTQISGTIKNNINNSNVSASFDIYNSVDGSTVTAAYSGSYISTLIVGAQYVITPKANGFLFEPESLEITAGNYLNQNFKAFAVSKASGNVGVMSSQYDTLLSLYDTVAQTTNTINVAASIGVNGNYIYDNLKEGISYILTPNSEKVLYEPESYIFTAKASSDTVLNFNTYLAAYASGTVMFGNYNTPFSGGELHIYDTVNRTTYTQGFNATYTSKKLAAGRQYEIWISSPGFLTIPERSSFTANSSTIFIYDFRAYPIIGNISGSVLTQNGAPVNATMFFSGAAMSGRFLRYPINEGVYSVNAVETSMVIMPYAEQYIFKPTQFYPSSTDTFTNGQTNVIQNFTAYSGSHFRGSIKYVSDFMMPKLNMLVWDNVSNSTQTMEFSHRMPDDKDGDGIMDTFDIEFEAGVNYVITPNNPDGIYSYEPASVSFTGGTQYVRQNFTARKSVNVNVEMELIPISGLTVTQNEYMIALFNLTDATATYKHIAIDQRNSVKGTVSFTVKEGKEYVVVPIQTAAAGRSETSFTFKLINIPENYTFYASTNTQNAKFYITQDNGYANSKVYYATGTVKKAATQADVPVNYVFTDNTKALSSLVLPVKPVYNSSISGYELQEISGSYKIPYMSDSDNIIDFVSKDYVYNPKGIKVNKRAISVGLNITAYKPGSIIGSISIDGYAAKDINLDLPVRLQYGTQYQQDRYIFTTMKVREGQYVLEDFTGGVINDKNYATVQLVSSFTYNTNTANYKSGGYGTNSNIISEPQAINYIEGVNAVNYMDFKISPTYFVEFSAWYSLMHPVIPTYAQYYTGNSYFYVYDTVAKTTSTFAGIHSATYQDSAYSPGIEQIPPHDVASIENYNRLPLLQGRQYIITPASNTVYSPVPQTHGGVVYEPNSAVVYVPLGATLADKFKVETSTFIKFTGYMVSLASGSLKNTSGNAISGSNFITSYDEVKNSSANLVNISNGRYSYDVVEGRQYTITPTAANYIFNPVKYTFVASTAITVKDFQALTVSKISGNIYQLQNASAPAPVVIDVYEDVGNTNSLQPELSPLQKTPSGSNWQLLKTILSQDGFYSFSAVEGRKYLVNAEQMKSGLIALQPGESLPEPAVIVPESFEITIATVSKTQDLVAYPAVKLIGDAKNNKDDSTIGVSLIVYDVVAKTSSTKDFTGDINKDLAQGRSYVITPVAENFAFEPQAIYITPSSSTHINFKAFALGKVSGVIKNKQTNEDVAVTMHVYDHSLATATAKAFNGSHSHDVIEDRVYTFTPVAQGYVFEPESFTSTGTNQTVTRDFVALSIYDITGKLTRNGKPVAGADVYVYDETANSTATVTTNAQGVYASSITAGNNYTVTPSTQTYIWTPENLAFTSVSDSIDNADFEVTNKFTKVTPYPNPFKPSKGSTHIAFSNIKAGDKIRVYNLSGDKVFEADAAADGDYLWDVKNNSGKNIASGVYMFHVDSNGKATTGKVAIER</sequence>
<dbReference type="OrthoDB" id="5480482at2"/>
<keyword evidence="9" id="KW-0732">Signal</keyword>
<dbReference type="InterPro" id="IPR040720">
    <property type="entry name" value="GH81_C"/>
</dbReference>
<evidence type="ECO:0000256" key="8">
    <source>
        <dbReference type="ARBA" id="ARBA00023326"/>
    </source>
</evidence>
<keyword evidence="6" id="KW-0326">Glycosidase</keyword>
<dbReference type="SUPFAM" id="SSF49478">
    <property type="entry name" value="Cna protein B-type domain"/>
    <property type="match status" value="1"/>
</dbReference>
<feature type="signal peptide" evidence="9">
    <location>
        <begin position="1"/>
        <end position="24"/>
    </location>
</feature>
<dbReference type="Pfam" id="PF17652">
    <property type="entry name" value="Glyco_hydro81C"/>
    <property type="match status" value="1"/>
</dbReference>
<evidence type="ECO:0000256" key="1">
    <source>
        <dbReference type="ARBA" id="ARBA00000382"/>
    </source>
</evidence>
<evidence type="ECO:0000256" key="5">
    <source>
        <dbReference type="ARBA" id="ARBA00023277"/>
    </source>
</evidence>
<dbReference type="EC" id="3.2.1.39" evidence="3"/>
<gene>
    <name evidence="11" type="ORF">Epro_0043</name>
</gene>
<reference evidence="11 12" key="1">
    <citation type="submission" date="2014-09" db="EMBL/GenBank/DDBJ databases">
        <title>Complete genome sequence of Endomicrobium proavitum.</title>
        <authorList>
            <person name="Zheng H."/>
        </authorList>
    </citation>
    <scope>NUCLEOTIDE SEQUENCE [LARGE SCALE GENOMIC DNA]</scope>
    <source>
        <strain evidence="11 12">Rsa215</strain>
    </source>
</reference>
<dbReference type="GO" id="GO:0000272">
    <property type="term" value="P:polysaccharide catabolic process"/>
    <property type="evidence" value="ECO:0007669"/>
    <property type="project" value="UniProtKB-KW"/>
</dbReference>
<keyword evidence="5" id="KW-0119">Carbohydrate metabolism</keyword>
<dbReference type="PROSITE" id="PS52008">
    <property type="entry name" value="GH81"/>
    <property type="match status" value="1"/>
</dbReference>
<evidence type="ECO:0000259" key="10">
    <source>
        <dbReference type="Pfam" id="PF17652"/>
    </source>
</evidence>
<organism evidence="11 12">
    <name type="scientific">Endomicrobium proavitum</name>
    <dbReference type="NCBI Taxonomy" id="1408281"/>
    <lineage>
        <taxon>Bacteria</taxon>
        <taxon>Pseudomonadati</taxon>
        <taxon>Elusimicrobiota</taxon>
        <taxon>Endomicrobiia</taxon>
        <taxon>Endomicrobiales</taxon>
        <taxon>Endomicrobiaceae</taxon>
        <taxon>Endomicrobium</taxon>
    </lineage>
</organism>
<dbReference type="KEGG" id="epo:Epro_0043"/>
<dbReference type="GO" id="GO:0042973">
    <property type="term" value="F:glucan endo-1,3-beta-D-glucosidase activity"/>
    <property type="evidence" value="ECO:0007669"/>
    <property type="project" value="UniProtKB-EC"/>
</dbReference>
<dbReference type="RefSeq" id="WP_052569511.1">
    <property type="nucleotide sequence ID" value="NZ_CP009498.1"/>
</dbReference>
<proteinExistence type="inferred from homology"/>
<comment type="catalytic activity">
    <reaction evidence="1">
        <text>Hydrolysis of (1-&gt;3)-beta-D-glucosidic linkages in (1-&gt;3)-beta-D-glucans.</text>
        <dbReference type="EC" id="3.2.1.39"/>
    </reaction>
</comment>
<dbReference type="PATRIC" id="fig|1408281.3.peg.43"/>
<evidence type="ECO:0000256" key="6">
    <source>
        <dbReference type="ARBA" id="ARBA00023295"/>
    </source>
</evidence>
<comment type="similarity">
    <text evidence="2">Belongs to the glycosyl hydrolase 81 family.</text>
</comment>
<dbReference type="NCBIfam" id="TIGR04183">
    <property type="entry name" value="Por_Secre_tail"/>
    <property type="match status" value="1"/>
</dbReference>
<dbReference type="STRING" id="1408281.Epro_0043"/>
<dbReference type="EMBL" id="CP009498">
    <property type="protein sequence ID" value="AKL97422.1"/>
    <property type="molecule type" value="Genomic_DNA"/>
</dbReference>
<evidence type="ECO:0000256" key="7">
    <source>
        <dbReference type="ARBA" id="ARBA00023316"/>
    </source>
</evidence>